<dbReference type="EMBL" id="JAPDRN010000119">
    <property type="protein sequence ID" value="KAJ9620812.1"/>
    <property type="molecule type" value="Genomic_DNA"/>
</dbReference>
<gene>
    <name evidence="2" type="ORF">H2204_012122</name>
</gene>
<evidence type="ECO:0000313" key="2">
    <source>
        <dbReference type="EMBL" id="KAJ9620812.1"/>
    </source>
</evidence>
<dbReference type="AlphaFoldDB" id="A0AA39CRA7"/>
<protein>
    <submittedName>
        <fullName evidence="2">Uncharacterized protein</fullName>
    </submittedName>
</protein>
<feature type="region of interest" description="Disordered" evidence="1">
    <location>
        <begin position="30"/>
        <end position="51"/>
    </location>
</feature>
<proteinExistence type="predicted"/>
<sequence>MIITSIKRHTVYHARASTCASACAGSPGSSTFPANGAQESPRPRGCLPGPAHQLHNPHGIGSHDCENTLKHKALIALAVGLLAPLAGHAAPSLAGLYSAYEEAGYSSLGLEQLNQTVQFTAVSLGASSNLQGEPILEAGDEDGQVLARLTASDDEQNAKLAAMEEGVSFTASCTLQFSSGSDYLALGDCVLQAGFVASGRNPSIQGPAGTGPYGLSCGVPGSSANTRITRPPIGTSASRYSQPDWLQSCRRRTVTAISGTIVASQSAPTSATAPIVIPAIQLESASSTRPPVLAAVGAAFELGVALQRQNHFLHGIVP</sequence>
<name>A0AA39CRA7_9EURO</name>
<evidence type="ECO:0000256" key="1">
    <source>
        <dbReference type="SAM" id="MobiDB-lite"/>
    </source>
</evidence>
<reference evidence="2" key="1">
    <citation type="submission" date="2022-10" db="EMBL/GenBank/DDBJ databases">
        <title>Culturing micro-colonial fungi from biological soil crusts in the Mojave desert and describing Neophaeococcomyces mojavensis, and introducing the new genera and species Taxawa tesnikishii.</title>
        <authorList>
            <person name="Kurbessoian T."/>
            <person name="Stajich J.E."/>
        </authorList>
    </citation>
    <scope>NUCLEOTIDE SEQUENCE</scope>
    <source>
        <strain evidence="2">TK_35</strain>
    </source>
</reference>
<comment type="caution">
    <text evidence="2">The sequence shown here is derived from an EMBL/GenBank/DDBJ whole genome shotgun (WGS) entry which is preliminary data.</text>
</comment>
<accession>A0AA39CRA7</accession>
<organism evidence="2">
    <name type="scientific">Knufia peltigerae</name>
    <dbReference type="NCBI Taxonomy" id="1002370"/>
    <lineage>
        <taxon>Eukaryota</taxon>
        <taxon>Fungi</taxon>
        <taxon>Dikarya</taxon>
        <taxon>Ascomycota</taxon>
        <taxon>Pezizomycotina</taxon>
        <taxon>Eurotiomycetes</taxon>
        <taxon>Chaetothyriomycetidae</taxon>
        <taxon>Chaetothyriales</taxon>
        <taxon>Trichomeriaceae</taxon>
        <taxon>Knufia</taxon>
    </lineage>
</organism>